<comment type="caution">
    <text evidence="2">The sequence shown here is derived from an EMBL/GenBank/DDBJ whole genome shotgun (WGS) entry which is preliminary data.</text>
</comment>
<dbReference type="OrthoDB" id="6155702at2759"/>
<sequence>MVQRELRRAYWKYIENIVTPKKENTQYSNMKQLCTYIKHKRTESSGVAPLRSEGLLQSHPVEQSNILNKQFQSAFSTKDTFNQHEFSSRCQMSGKYRRGNYLKEMIVDAQDPLDRELASDYVQNVTLALKHLYPVENIENINQNDKQLKKTTAIIYSNNTKQTPRKRQLSDDSELKI</sequence>
<keyword evidence="3" id="KW-1185">Reference proteome</keyword>
<feature type="region of interest" description="Disordered" evidence="1">
    <location>
        <begin position="156"/>
        <end position="177"/>
    </location>
</feature>
<proteinExistence type="predicted"/>
<organism evidence="2 3">
    <name type="scientific">Mytilus galloprovincialis</name>
    <name type="common">Mediterranean mussel</name>
    <dbReference type="NCBI Taxonomy" id="29158"/>
    <lineage>
        <taxon>Eukaryota</taxon>
        <taxon>Metazoa</taxon>
        <taxon>Spiralia</taxon>
        <taxon>Lophotrochozoa</taxon>
        <taxon>Mollusca</taxon>
        <taxon>Bivalvia</taxon>
        <taxon>Autobranchia</taxon>
        <taxon>Pteriomorphia</taxon>
        <taxon>Mytilida</taxon>
        <taxon>Mytiloidea</taxon>
        <taxon>Mytilidae</taxon>
        <taxon>Mytilinae</taxon>
        <taxon>Mytilus</taxon>
    </lineage>
</organism>
<protein>
    <submittedName>
        <fullName evidence="2">Uncharacterized protein</fullName>
    </submittedName>
</protein>
<evidence type="ECO:0000313" key="3">
    <source>
        <dbReference type="Proteomes" id="UP000596742"/>
    </source>
</evidence>
<feature type="compositionally biased region" description="Basic and acidic residues" evidence="1">
    <location>
        <begin position="168"/>
        <end position="177"/>
    </location>
</feature>
<dbReference type="EMBL" id="UYJE01000486">
    <property type="protein sequence ID" value="VDH93683.1"/>
    <property type="molecule type" value="Genomic_DNA"/>
</dbReference>
<dbReference type="Proteomes" id="UP000596742">
    <property type="component" value="Unassembled WGS sequence"/>
</dbReference>
<evidence type="ECO:0000256" key="1">
    <source>
        <dbReference type="SAM" id="MobiDB-lite"/>
    </source>
</evidence>
<name>A0A8B6BRG3_MYTGA</name>
<dbReference type="AlphaFoldDB" id="A0A8B6BRG3"/>
<gene>
    <name evidence="2" type="ORF">MGAL_10B024768</name>
</gene>
<reference evidence="2" key="1">
    <citation type="submission" date="2018-11" db="EMBL/GenBank/DDBJ databases">
        <authorList>
            <person name="Alioto T."/>
            <person name="Alioto T."/>
        </authorList>
    </citation>
    <scope>NUCLEOTIDE SEQUENCE</scope>
</reference>
<accession>A0A8B6BRG3</accession>
<evidence type="ECO:0000313" key="2">
    <source>
        <dbReference type="EMBL" id="VDH93683.1"/>
    </source>
</evidence>